<dbReference type="Proteomes" id="UP000440367">
    <property type="component" value="Unassembled WGS sequence"/>
</dbReference>
<dbReference type="Proteomes" id="UP000440732">
    <property type="component" value="Unassembled WGS sequence"/>
</dbReference>
<evidence type="ECO:0000313" key="16">
    <source>
        <dbReference type="Proteomes" id="UP000488956"/>
    </source>
</evidence>
<dbReference type="EMBL" id="QXGF01000130">
    <property type="protein sequence ID" value="KAE8946127.1"/>
    <property type="molecule type" value="Genomic_DNA"/>
</dbReference>
<proteinExistence type="predicted"/>
<dbReference type="EMBL" id="QXGC01000117">
    <property type="protein sequence ID" value="KAE9248907.1"/>
    <property type="molecule type" value="Genomic_DNA"/>
</dbReference>
<dbReference type="Proteomes" id="UP000486351">
    <property type="component" value="Unassembled WGS sequence"/>
</dbReference>
<organism evidence="2 13">
    <name type="scientific">Phytophthora fragariae</name>
    <dbReference type="NCBI Taxonomy" id="53985"/>
    <lineage>
        <taxon>Eukaryota</taxon>
        <taxon>Sar</taxon>
        <taxon>Stramenopiles</taxon>
        <taxon>Oomycota</taxon>
        <taxon>Peronosporomycetes</taxon>
        <taxon>Peronosporales</taxon>
        <taxon>Peronosporaceae</taxon>
        <taxon>Phytophthora</taxon>
    </lineage>
</organism>
<dbReference type="EMBL" id="QXFZ01000185">
    <property type="protein sequence ID" value="KAE9128201.1"/>
    <property type="molecule type" value="Genomic_DNA"/>
</dbReference>
<evidence type="ECO:0000313" key="8">
    <source>
        <dbReference type="EMBL" id="KAE9339243.1"/>
    </source>
</evidence>
<evidence type="ECO:0000313" key="4">
    <source>
        <dbReference type="EMBL" id="KAE9151414.1"/>
    </source>
</evidence>
<dbReference type="Proteomes" id="UP000441208">
    <property type="component" value="Unassembled WGS sequence"/>
</dbReference>
<sequence>MFLQLSEEFKKMEMPISELDKIQQIVDERFNFVYVAYLLDPRYLGQGMDQETRGWVWPANTQEAVVAAAKLSCVALAGILRCHGGLRLGGLLIGNCRMLKAQQQ</sequence>
<evidence type="ECO:0000313" key="5">
    <source>
        <dbReference type="EMBL" id="KAE9246938.1"/>
    </source>
</evidence>
<evidence type="ECO:0000313" key="1">
    <source>
        <dbReference type="EMBL" id="KAE8946127.1"/>
    </source>
</evidence>
<protein>
    <submittedName>
        <fullName evidence="2">Uncharacterized protein</fullName>
    </submittedName>
</protein>
<evidence type="ECO:0000313" key="2">
    <source>
        <dbReference type="EMBL" id="KAE9128201.1"/>
    </source>
</evidence>
<dbReference type="EMBL" id="QXFY01000631">
    <property type="protein sequence ID" value="KAE9339243.1"/>
    <property type="molecule type" value="Genomic_DNA"/>
</dbReference>
<evidence type="ECO:0000313" key="9">
    <source>
        <dbReference type="Proteomes" id="UP000429523"/>
    </source>
</evidence>
<dbReference type="EMBL" id="QXGE01000121">
    <property type="protein sequence ID" value="KAE9323777.1"/>
    <property type="molecule type" value="Genomic_DNA"/>
</dbReference>
<evidence type="ECO:0000313" key="10">
    <source>
        <dbReference type="Proteomes" id="UP000437068"/>
    </source>
</evidence>
<gene>
    <name evidence="7" type="ORF">PF001_g3761</name>
    <name evidence="5" type="ORF">PF002_g6516</name>
    <name evidence="6" type="ORF">PF004_g3645</name>
    <name evidence="4" type="ORF">PF006_g4297</name>
    <name evidence="2" type="ORF">PF007_g5342</name>
    <name evidence="8" type="ORF">PF008_g11671</name>
    <name evidence="1" type="ORF">PF009_g4227</name>
    <name evidence="3" type="ORF">PF010_g4511</name>
</gene>
<dbReference type="EMBL" id="QXGD01000228">
    <property type="protein sequence ID" value="KAE9246938.1"/>
    <property type="molecule type" value="Genomic_DNA"/>
</dbReference>
<dbReference type="Proteomes" id="UP000488956">
    <property type="component" value="Unassembled WGS sequence"/>
</dbReference>
<evidence type="ECO:0000313" key="15">
    <source>
        <dbReference type="Proteomes" id="UP000486351"/>
    </source>
</evidence>
<dbReference type="EMBL" id="QXFX01000158">
    <property type="protein sequence ID" value="KAE9128431.1"/>
    <property type="molecule type" value="Genomic_DNA"/>
</dbReference>
<dbReference type="Proteomes" id="UP000437068">
    <property type="component" value="Unassembled WGS sequence"/>
</dbReference>
<evidence type="ECO:0000313" key="6">
    <source>
        <dbReference type="EMBL" id="KAE9248907.1"/>
    </source>
</evidence>
<comment type="caution">
    <text evidence="2">The sequence shown here is derived from an EMBL/GenBank/DDBJ whole genome shotgun (WGS) entry which is preliminary data.</text>
</comment>
<name>A0A6A3T2X7_9STRA</name>
<dbReference type="AlphaFoldDB" id="A0A6A3T2X7"/>
<dbReference type="EMBL" id="QXGA01000148">
    <property type="protein sequence ID" value="KAE9151414.1"/>
    <property type="molecule type" value="Genomic_DNA"/>
</dbReference>
<evidence type="ECO:0000313" key="7">
    <source>
        <dbReference type="EMBL" id="KAE9323777.1"/>
    </source>
</evidence>
<evidence type="ECO:0000313" key="13">
    <source>
        <dbReference type="Proteomes" id="UP000441208"/>
    </source>
</evidence>
<accession>A0A6A3T2X7</accession>
<evidence type="ECO:0000313" key="3">
    <source>
        <dbReference type="EMBL" id="KAE9128431.1"/>
    </source>
</evidence>
<reference evidence="9 10" key="1">
    <citation type="submission" date="2018-08" db="EMBL/GenBank/DDBJ databases">
        <title>Genomic investigation of the strawberry pathogen Phytophthora fragariae indicates pathogenicity is determined by transcriptional variation in three key races.</title>
        <authorList>
            <person name="Adams T.M."/>
            <person name="Armitage A.D."/>
            <person name="Sobczyk M.K."/>
            <person name="Bates H.J."/>
            <person name="Dunwell J.M."/>
            <person name="Nellist C.F."/>
            <person name="Harrison R.J."/>
        </authorList>
    </citation>
    <scope>NUCLEOTIDE SEQUENCE [LARGE SCALE GENOMIC DNA]</scope>
    <source>
        <strain evidence="7 10">A4</strain>
        <strain evidence="5 11">BC-1</strain>
        <strain evidence="6 14">BC-23</strain>
        <strain evidence="4 12">NOV-5</strain>
        <strain evidence="2 13">NOV-71</strain>
        <strain evidence="8 15">NOV-77</strain>
        <strain evidence="1 9">NOV-9</strain>
        <strain evidence="3 16">ONT-3</strain>
    </source>
</reference>
<dbReference type="Proteomes" id="UP000429523">
    <property type="component" value="Unassembled WGS sequence"/>
</dbReference>
<evidence type="ECO:0000313" key="12">
    <source>
        <dbReference type="Proteomes" id="UP000440732"/>
    </source>
</evidence>
<evidence type="ECO:0000313" key="11">
    <source>
        <dbReference type="Proteomes" id="UP000440367"/>
    </source>
</evidence>
<evidence type="ECO:0000313" key="14">
    <source>
        <dbReference type="Proteomes" id="UP000476176"/>
    </source>
</evidence>
<dbReference type="Proteomes" id="UP000476176">
    <property type="component" value="Unassembled WGS sequence"/>
</dbReference>